<evidence type="ECO:0000256" key="12">
    <source>
        <dbReference type="RuleBase" id="RU003784"/>
    </source>
</evidence>
<keyword evidence="7 10" id="KW-0067">ATP-binding</keyword>
<comment type="catalytic activity">
    <reaction evidence="9 10 11">
        <text>adenosine(37) in tRNA + dimethylallyl diphosphate = N(6)-dimethylallyladenosine(37) in tRNA + diphosphate</text>
        <dbReference type="Rhea" id="RHEA:26482"/>
        <dbReference type="Rhea" id="RHEA-COMP:10162"/>
        <dbReference type="Rhea" id="RHEA-COMP:10375"/>
        <dbReference type="ChEBI" id="CHEBI:33019"/>
        <dbReference type="ChEBI" id="CHEBI:57623"/>
        <dbReference type="ChEBI" id="CHEBI:74411"/>
        <dbReference type="ChEBI" id="CHEBI:74415"/>
        <dbReference type="EC" id="2.5.1.75"/>
    </reaction>
</comment>
<comment type="cofactor">
    <cofactor evidence="1 10">
        <name>Mg(2+)</name>
        <dbReference type="ChEBI" id="CHEBI:18420"/>
    </cofactor>
</comment>
<organism evidence="14 15">
    <name type="scientific">Sphingobium lignivorans</name>
    <dbReference type="NCBI Taxonomy" id="2735886"/>
    <lineage>
        <taxon>Bacteria</taxon>
        <taxon>Pseudomonadati</taxon>
        <taxon>Pseudomonadota</taxon>
        <taxon>Alphaproteobacteria</taxon>
        <taxon>Sphingomonadales</taxon>
        <taxon>Sphingomonadaceae</taxon>
        <taxon>Sphingobium</taxon>
    </lineage>
</organism>
<keyword evidence="6 10" id="KW-0547">Nucleotide-binding</keyword>
<protein>
    <recommendedName>
        <fullName evidence="10">tRNA dimethylallyltransferase</fullName>
        <ecNumber evidence="10">2.5.1.75</ecNumber>
    </recommendedName>
    <alternativeName>
        <fullName evidence="10">Dimethylallyl diphosphate:tRNA dimethylallyltransferase</fullName>
        <shortName evidence="10">DMAPP:tRNA dimethylallyltransferase</shortName>
        <shortName evidence="10">DMATase</shortName>
    </alternativeName>
    <alternativeName>
        <fullName evidence="10">Isopentenyl-diphosphate:tRNA isopentenyltransferase</fullName>
        <shortName evidence="10">IPP transferase</shortName>
        <shortName evidence="10">IPPT</shortName>
        <shortName evidence="10">IPTase</shortName>
    </alternativeName>
</protein>
<sequence length="303" mass="32724">MHDPERPPVALIAGPTASGKSAVALRLAEATGGVIVNADASQVYADLAVLTARPPAADLARAEHRLFGHVDGLEDYSAARWASEARAQIDAAHAQGRSAILVGGTGLYLDTLLRGIAPVPEIDPAIRAAVRAMPVSQSWPLLAREDPEAAARLRPSDTTRVARALEVVRSTGRPLAEWQKHREGGIIGRMPIRAAVVMLPRDVLHARAAQRLDEMLKGGAVEEVATLMARDLPADRPVLRALGVREIADMLAGRTTPEEAHAAIFTLTRAYQKRQTTWARNRQRDWTMRAPGEITSMEDLAIL</sequence>
<dbReference type="GO" id="GO:0052381">
    <property type="term" value="F:tRNA dimethylallyltransferase activity"/>
    <property type="evidence" value="ECO:0007669"/>
    <property type="project" value="UniProtKB-EC"/>
</dbReference>
<evidence type="ECO:0000256" key="8">
    <source>
        <dbReference type="ARBA" id="ARBA00022842"/>
    </source>
</evidence>
<dbReference type="InterPro" id="IPR018022">
    <property type="entry name" value="IPT"/>
</dbReference>
<comment type="caution">
    <text evidence="14">The sequence shown here is derived from an EMBL/GenBank/DDBJ whole genome shotgun (WGS) entry which is preliminary data.</text>
</comment>
<gene>
    <name evidence="10" type="primary">miaA</name>
    <name evidence="14" type="ORF">HNP60_002025</name>
</gene>
<evidence type="ECO:0000256" key="4">
    <source>
        <dbReference type="ARBA" id="ARBA00022679"/>
    </source>
</evidence>
<dbReference type="HAMAP" id="MF_00185">
    <property type="entry name" value="IPP_trans"/>
    <property type="match status" value="1"/>
</dbReference>
<evidence type="ECO:0000256" key="13">
    <source>
        <dbReference type="RuleBase" id="RU003785"/>
    </source>
</evidence>
<evidence type="ECO:0000313" key="14">
    <source>
        <dbReference type="EMBL" id="MBB5986051.1"/>
    </source>
</evidence>
<dbReference type="EC" id="2.5.1.75" evidence="10"/>
<evidence type="ECO:0000256" key="5">
    <source>
        <dbReference type="ARBA" id="ARBA00022694"/>
    </source>
</evidence>
<keyword evidence="15" id="KW-1185">Reference proteome</keyword>
<evidence type="ECO:0000256" key="9">
    <source>
        <dbReference type="ARBA" id="ARBA00049563"/>
    </source>
</evidence>
<evidence type="ECO:0000256" key="3">
    <source>
        <dbReference type="ARBA" id="ARBA00005842"/>
    </source>
</evidence>
<dbReference type="Pfam" id="PF01715">
    <property type="entry name" value="IPPT"/>
    <property type="match status" value="1"/>
</dbReference>
<evidence type="ECO:0000256" key="6">
    <source>
        <dbReference type="ARBA" id="ARBA00022741"/>
    </source>
</evidence>
<evidence type="ECO:0000256" key="10">
    <source>
        <dbReference type="HAMAP-Rule" id="MF_00185"/>
    </source>
</evidence>
<dbReference type="EMBL" id="JACHKA010000001">
    <property type="protein sequence ID" value="MBB5986051.1"/>
    <property type="molecule type" value="Genomic_DNA"/>
</dbReference>
<dbReference type="SUPFAM" id="SSF52540">
    <property type="entry name" value="P-loop containing nucleoside triphosphate hydrolases"/>
    <property type="match status" value="1"/>
</dbReference>
<dbReference type="InterPro" id="IPR027417">
    <property type="entry name" value="P-loop_NTPase"/>
</dbReference>
<dbReference type="Proteomes" id="UP001138540">
    <property type="component" value="Unassembled WGS sequence"/>
</dbReference>
<keyword evidence="4 10" id="KW-0808">Transferase</keyword>
<comment type="subunit">
    <text evidence="10">Monomer.</text>
</comment>
<evidence type="ECO:0000256" key="11">
    <source>
        <dbReference type="RuleBase" id="RU003783"/>
    </source>
</evidence>
<evidence type="ECO:0000313" key="15">
    <source>
        <dbReference type="Proteomes" id="UP001138540"/>
    </source>
</evidence>
<feature type="site" description="Interaction with substrate tRNA" evidence="10">
    <location>
        <position position="105"/>
    </location>
</feature>
<evidence type="ECO:0000256" key="7">
    <source>
        <dbReference type="ARBA" id="ARBA00022840"/>
    </source>
</evidence>
<comment type="caution">
    <text evidence="10">Lacks conserved residue(s) required for the propagation of feature annotation.</text>
</comment>
<feature type="binding site" evidence="10">
    <location>
        <begin position="16"/>
        <end position="21"/>
    </location>
    <ligand>
        <name>substrate</name>
    </ligand>
</feature>
<comment type="function">
    <text evidence="2 10 12">Catalyzes the transfer of a dimethylallyl group onto the adenine at position 37 in tRNAs that read codons beginning with uridine, leading to the formation of N6-(dimethylallyl)adenosine (i(6)A).</text>
</comment>
<dbReference type="InterPro" id="IPR039657">
    <property type="entry name" value="Dimethylallyltransferase"/>
</dbReference>
<feature type="site" description="Interaction with substrate tRNA" evidence="10">
    <location>
        <position position="127"/>
    </location>
</feature>
<keyword evidence="8 10" id="KW-0460">Magnesium</keyword>
<keyword evidence="5 10" id="KW-0819">tRNA processing</keyword>
<name>A0ABR6NFJ9_9SPHN</name>
<evidence type="ECO:0000256" key="1">
    <source>
        <dbReference type="ARBA" id="ARBA00001946"/>
    </source>
</evidence>
<proteinExistence type="inferred from homology"/>
<reference evidence="14 15" key="1">
    <citation type="submission" date="2020-08" db="EMBL/GenBank/DDBJ databases">
        <title>Exploring microbial biodiversity for novel pathways involved in the catabolism of aromatic compounds derived from lignin.</title>
        <authorList>
            <person name="Elkins J."/>
        </authorList>
    </citation>
    <scope>NUCLEOTIDE SEQUENCE [LARGE SCALE GENOMIC DNA]</scope>
    <source>
        <strain evidence="14 15">B1D3A</strain>
    </source>
</reference>
<dbReference type="PANTHER" id="PTHR11088">
    <property type="entry name" value="TRNA DIMETHYLALLYLTRANSFERASE"/>
    <property type="match status" value="1"/>
</dbReference>
<dbReference type="Gene3D" id="3.40.50.300">
    <property type="entry name" value="P-loop containing nucleotide triphosphate hydrolases"/>
    <property type="match status" value="1"/>
</dbReference>
<dbReference type="Gene3D" id="1.10.20.140">
    <property type="match status" value="1"/>
</dbReference>
<comment type="similarity">
    <text evidence="3 10 13">Belongs to the IPP transferase family.</text>
</comment>
<dbReference type="PANTHER" id="PTHR11088:SF60">
    <property type="entry name" value="TRNA DIMETHYLALLYLTRANSFERASE"/>
    <property type="match status" value="1"/>
</dbReference>
<evidence type="ECO:0000256" key="2">
    <source>
        <dbReference type="ARBA" id="ARBA00003213"/>
    </source>
</evidence>
<feature type="binding site" evidence="10">
    <location>
        <begin position="14"/>
        <end position="21"/>
    </location>
    <ligand>
        <name>ATP</name>
        <dbReference type="ChEBI" id="CHEBI:30616"/>
    </ligand>
</feature>
<accession>A0ABR6NFJ9</accession>
<dbReference type="NCBIfam" id="TIGR00174">
    <property type="entry name" value="miaA"/>
    <property type="match status" value="1"/>
</dbReference>